<reference evidence="1" key="1">
    <citation type="submission" date="2013-08" db="EMBL/GenBank/DDBJ databases">
        <authorList>
            <person name="Mendez C."/>
            <person name="Richter M."/>
            <person name="Ferrer M."/>
            <person name="Sanchez J."/>
        </authorList>
    </citation>
    <scope>NUCLEOTIDE SEQUENCE</scope>
</reference>
<dbReference type="EMBL" id="AUZX01009038">
    <property type="protein sequence ID" value="EQD53285.1"/>
    <property type="molecule type" value="Genomic_DNA"/>
</dbReference>
<dbReference type="Pfam" id="PF02686">
    <property type="entry name" value="GatC"/>
    <property type="match status" value="1"/>
</dbReference>
<evidence type="ECO:0000313" key="1">
    <source>
        <dbReference type="EMBL" id="EQD53285.1"/>
    </source>
</evidence>
<keyword evidence="1" id="KW-0808">Transferase</keyword>
<sequence length="51" mass="5786">DTQGVKPLAQSFDLTLRLRDDEITTRDQRAQFQSLAPEVADGLYLVPRVIE</sequence>
<dbReference type="AlphaFoldDB" id="T1BGL8"/>
<gene>
    <name evidence="1" type="ORF">B1A_12442</name>
</gene>
<dbReference type="GO" id="GO:0016740">
    <property type="term" value="F:transferase activity"/>
    <property type="evidence" value="ECO:0007669"/>
    <property type="project" value="UniProtKB-KW"/>
</dbReference>
<dbReference type="InterPro" id="IPR003837">
    <property type="entry name" value="GatC"/>
</dbReference>
<reference evidence="1" key="2">
    <citation type="journal article" date="2014" name="ISME J.">
        <title>Microbial stratification in low pH oxic and suboxic macroscopic growths along an acid mine drainage.</title>
        <authorList>
            <person name="Mendez-Garcia C."/>
            <person name="Mesa V."/>
            <person name="Sprenger R.R."/>
            <person name="Richter M."/>
            <person name="Diez M.S."/>
            <person name="Solano J."/>
            <person name="Bargiela R."/>
            <person name="Golyshina O.V."/>
            <person name="Manteca A."/>
            <person name="Ramos J.L."/>
            <person name="Gallego J.R."/>
            <person name="Llorente I."/>
            <person name="Martins Dos Santos V.A."/>
            <person name="Jensen O.N."/>
            <person name="Pelaez A.I."/>
            <person name="Sanchez J."/>
            <person name="Ferrer M."/>
        </authorList>
    </citation>
    <scope>NUCLEOTIDE SEQUENCE</scope>
</reference>
<comment type="caution">
    <text evidence="1">The sequence shown here is derived from an EMBL/GenBank/DDBJ whole genome shotgun (WGS) entry which is preliminary data.</text>
</comment>
<dbReference type="GO" id="GO:0006450">
    <property type="term" value="P:regulation of translational fidelity"/>
    <property type="evidence" value="ECO:0007669"/>
    <property type="project" value="InterPro"/>
</dbReference>
<dbReference type="InterPro" id="IPR036113">
    <property type="entry name" value="Asp/Glu-ADT_sf_sub_c"/>
</dbReference>
<proteinExistence type="predicted"/>
<feature type="non-terminal residue" evidence="1">
    <location>
        <position position="1"/>
    </location>
</feature>
<dbReference type="SUPFAM" id="SSF141000">
    <property type="entry name" value="Glu-tRNAGln amidotransferase C subunit"/>
    <property type="match status" value="1"/>
</dbReference>
<name>T1BGL8_9ZZZZ</name>
<organism evidence="1">
    <name type="scientific">mine drainage metagenome</name>
    <dbReference type="NCBI Taxonomy" id="410659"/>
    <lineage>
        <taxon>unclassified sequences</taxon>
        <taxon>metagenomes</taxon>
        <taxon>ecological metagenomes</taxon>
    </lineage>
</organism>
<protein>
    <submittedName>
        <fullName evidence="1">Aspartyl/glutamyl-tRNA(Asn/Gln) amidotransferase subunit C</fullName>
    </submittedName>
</protein>
<accession>T1BGL8</accession>